<dbReference type="AlphaFoldDB" id="A0A561XUV0"/>
<comment type="similarity">
    <text evidence="1 3">Belongs to the short-chain dehydrogenases/reductases (SDR) family.</text>
</comment>
<dbReference type="Gene3D" id="3.40.50.720">
    <property type="entry name" value="NAD(P)-binding Rossmann-like Domain"/>
    <property type="match status" value="1"/>
</dbReference>
<dbReference type="InterPro" id="IPR002347">
    <property type="entry name" value="SDR_fam"/>
</dbReference>
<name>A0A561XUV0_ACIDE</name>
<dbReference type="Proteomes" id="UP000321485">
    <property type="component" value="Unassembled WGS sequence"/>
</dbReference>
<organism evidence="4 5">
    <name type="scientific">Acidovorax delafieldii</name>
    <name type="common">Pseudomonas delafieldii</name>
    <dbReference type="NCBI Taxonomy" id="47920"/>
    <lineage>
        <taxon>Bacteria</taxon>
        <taxon>Pseudomonadati</taxon>
        <taxon>Pseudomonadota</taxon>
        <taxon>Betaproteobacteria</taxon>
        <taxon>Burkholderiales</taxon>
        <taxon>Comamonadaceae</taxon>
        <taxon>Acidovorax</taxon>
    </lineage>
</organism>
<dbReference type="PANTHER" id="PTHR43976:SF16">
    <property type="entry name" value="SHORT-CHAIN DEHYDROGENASE_REDUCTASE FAMILY PROTEIN"/>
    <property type="match status" value="1"/>
</dbReference>
<dbReference type="GO" id="GO:0016491">
    <property type="term" value="F:oxidoreductase activity"/>
    <property type="evidence" value="ECO:0007669"/>
    <property type="project" value="UniProtKB-KW"/>
</dbReference>
<dbReference type="GeneID" id="51110845"/>
<reference evidence="4 5" key="1">
    <citation type="journal article" date="2015" name="Stand. Genomic Sci.">
        <title>Genomic Encyclopedia of Bacterial and Archaeal Type Strains, Phase III: the genomes of soil and plant-associated and newly described type strains.</title>
        <authorList>
            <person name="Whitman W.B."/>
            <person name="Woyke T."/>
            <person name="Klenk H.P."/>
            <person name="Zhou Y."/>
            <person name="Lilburn T.G."/>
            <person name="Beck B.J."/>
            <person name="De Vos P."/>
            <person name="Vandamme P."/>
            <person name="Eisen J.A."/>
            <person name="Garrity G."/>
            <person name="Hugenholtz P."/>
            <person name="Kyrpides N.C."/>
        </authorList>
    </citation>
    <scope>NUCLEOTIDE SEQUENCE [LARGE SCALE GENOMIC DNA]</scope>
    <source>
        <strain evidence="4 5">DSM 64</strain>
    </source>
</reference>
<protein>
    <submittedName>
        <fullName evidence="4">Short-subunit dehydrogenase</fullName>
    </submittedName>
</protein>
<dbReference type="EMBL" id="VJWE01000011">
    <property type="protein sequence ID" value="TWG39906.1"/>
    <property type="molecule type" value="Genomic_DNA"/>
</dbReference>
<dbReference type="Pfam" id="PF00106">
    <property type="entry name" value="adh_short"/>
    <property type="match status" value="1"/>
</dbReference>
<gene>
    <name evidence="4" type="ORF">ATF69_1778</name>
</gene>
<dbReference type="RefSeq" id="WP_146870621.1">
    <property type="nucleotide sequence ID" value="NZ_VJWE01000011.1"/>
</dbReference>
<evidence type="ECO:0000256" key="2">
    <source>
        <dbReference type="ARBA" id="ARBA00023002"/>
    </source>
</evidence>
<dbReference type="PRINTS" id="PR00081">
    <property type="entry name" value="GDHRDH"/>
</dbReference>
<dbReference type="InterPro" id="IPR020904">
    <property type="entry name" value="Sc_DH/Rdtase_CS"/>
</dbReference>
<proteinExistence type="inferred from homology"/>
<dbReference type="PANTHER" id="PTHR43976">
    <property type="entry name" value="SHORT CHAIN DEHYDROGENASE"/>
    <property type="match status" value="1"/>
</dbReference>
<evidence type="ECO:0000256" key="3">
    <source>
        <dbReference type="RuleBase" id="RU000363"/>
    </source>
</evidence>
<sequence>MNAAHTTPTTATTTTRSSYPRVWLITGASRGIGARIAEAALAQGDAVIATSRDAASVEKRLGAHDALLPLALDVTDEAQARHAVGAALDRFGRIDVLVNNAGYGLLGAVEEATADEVLRLYDTNVFGLLHMTRAVLPAMRARRAGHVVNISSLGGVQSAAGFGLYCSTKFAVEGITEALHAELAPLGIHATVVEPGYFRTEFLDSASLAVSPRVLDDYAESAGAVREAARRINLNQPGDPVRLAQAVMQLVASPTPPLRLPLGTDTLQTIADKHAFVAKETAQWRAVAASTDFPVQEAALQAA</sequence>
<evidence type="ECO:0000313" key="4">
    <source>
        <dbReference type="EMBL" id="TWG39906.1"/>
    </source>
</evidence>
<dbReference type="PRINTS" id="PR00080">
    <property type="entry name" value="SDRFAMILY"/>
</dbReference>
<comment type="caution">
    <text evidence="4">The sequence shown here is derived from an EMBL/GenBank/DDBJ whole genome shotgun (WGS) entry which is preliminary data.</text>
</comment>
<evidence type="ECO:0000313" key="5">
    <source>
        <dbReference type="Proteomes" id="UP000321485"/>
    </source>
</evidence>
<keyword evidence="2" id="KW-0560">Oxidoreductase</keyword>
<dbReference type="NCBIfam" id="NF004824">
    <property type="entry name" value="PRK06180.1"/>
    <property type="match status" value="1"/>
</dbReference>
<dbReference type="InterPro" id="IPR036291">
    <property type="entry name" value="NAD(P)-bd_dom_sf"/>
</dbReference>
<dbReference type="SUPFAM" id="SSF51735">
    <property type="entry name" value="NAD(P)-binding Rossmann-fold domains"/>
    <property type="match status" value="1"/>
</dbReference>
<evidence type="ECO:0000256" key="1">
    <source>
        <dbReference type="ARBA" id="ARBA00006484"/>
    </source>
</evidence>
<dbReference type="PROSITE" id="PS00061">
    <property type="entry name" value="ADH_SHORT"/>
    <property type="match status" value="1"/>
</dbReference>
<dbReference type="InterPro" id="IPR051911">
    <property type="entry name" value="SDR_oxidoreductase"/>
</dbReference>
<accession>A0A561XUV0</accession>
<dbReference type="CDD" id="cd05374">
    <property type="entry name" value="17beta-HSD-like_SDR_c"/>
    <property type="match status" value="1"/>
</dbReference>